<comment type="caution">
    <text evidence="3">The sequence shown here is derived from an EMBL/GenBank/DDBJ whole genome shotgun (WGS) entry which is preliminary data.</text>
</comment>
<gene>
    <name evidence="3" type="ORF">FHX39_001328</name>
</gene>
<dbReference type="AlphaFoldDB" id="A0A7W5JU73"/>
<proteinExistence type="predicted"/>
<evidence type="ECO:0000313" key="3">
    <source>
        <dbReference type="EMBL" id="MBB3326384.1"/>
    </source>
</evidence>
<organism evidence="3 4">
    <name type="scientific">Microlunatus antarcticus</name>
    <dbReference type="NCBI Taxonomy" id="53388"/>
    <lineage>
        <taxon>Bacteria</taxon>
        <taxon>Bacillati</taxon>
        <taxon>Actinomycetota</taxon>
        <taxon>Actinomycetes</taxon>
        <taxon>Propionibacteriales</taxon>
        <taxon>Propionibacteriaceae</taxon>
        <taxon>Microlunatus</taxon>
    </lineage>
</organism>
<evidence type="ECO:0000259" key="2">
    <source>
        <dbReference type="Pfam" id="PF18862"/>
    </source>
</evidence>
<protein>
    <recommendedName>
        <fullName evidence="2">ApeA N-terminal domain-containing protein</fullName>
    </recommendedName>
</protein>
<sequence length="485" mass="52830">MRAEELASLTSGVLGRFWTIDAEQSEPFHDDAAVIGQLQLVAGVVQVKTQLPAASSLADLHGVFTGLAGGVAPATRWLFGITEIGEVLVPVVTGDRVNQQLGGNRVSTHTYRGPSVAVLVGEDATGPRVTRLAVDLPFARWAELDPLTKTGHFDSEQRWQGLDITLRGTETVDCGHVNDIQVSLRGTWSETKTDQDHVTSVATGLQVITESETPHEHDDHVEVVMGVQDLVSLAYDRFLPAQRAQVVFEGAGTDRGPTWFYHRSLVEEAVPTREEPADQQSKSPMFKLNDLGGAPAVARWVALNQQYPDAANAIWVRYRTPTNPTRRIIELGAAIEQYVASVKGEIRAAGEGLSWPSKSTTYEGALALHAGAEFESFVEDAEAWGEVFHEAYVNEKHRSGPRRPAAELARLSFSAQILLTAVLLNRAAADQRPSEVLLADHRIDRIGDAVREIVRKSDQFDRRHPHTPAAPSGETISEATADDGD</sequence>
<dbReference type="Proteomes" id="UP000565572">
    <property type="component" value="Unassembled WGS sequence"/>
</dbReference>
<reference evidence="3 4" key="1">
    <citation type="submission" date="2020-08" db="EMBL/GenBank/DDBJ databases">
        <title>Sequencing the genomes of 1000 actinobacteria strains.</title>
        <authorList>
            <person name="Klenk H.-P."/>
        </authorList>
    </citation>
    <scope>NUCLEOTIDE SEQUENCE [LARGE SCALE GENOMIC DNA]</scope>
    <source>
        <strain evidence="3 4">DSM 11053</strain>
    </source>
</reference>
<dbReference type="EMBL" id="JACHZG010000001">
    <property type="protein sequence ID" value="MBB3326384.1"/>
    <property type="molecule type" value="Genomic_DNA"/>
</dbReference>
<accession>A0A7W5JU73</accession>
<feature type="domain" description="ApeA N-terminal" evidence="2">
    <location>
        <begin position="139"/>
        <end position="298"/>
    </location>
</feature>
<name>A0A7W5JU73_9ACTN</name>
<keyword evidence="4" id="KW-1185">Reference proteome</keyword>
<feature type="region of interest" description="Disordered" evidence="1">
    <location>
        <begin position="457"/>
        <end position="485"/>
    </location>
</feature>
<dbReference type="Pfam" id="PF18862">
    <property type="entry name" value="ApeA_NTD1"/>
    <property type="match status" value="1"/>
</dbReference>
<dbReference type="InterPro" id="IPR041223">
    <property type="entry name" value="ApeA_NTD"/>
</dbReference>
<evidence type="ECO:0000313" key="4">
    <source>
        <dbReference type="Proteomes" id="UP000565572"/>
    </source>
</evidence>
<dbReference type="RefSeq" id="WP_183337339.1">
    <property type="nucleotide sequence ID" value="NZ_JACHZG010000001.1"/>
</dbReference>
<evidence type="ECO:0000256" key="1">
    <source>
        <dbReference type="SAM" id="MobiDB-lite"/>
    </source>
</evidence>